<name>A0AAD2GCC9_9STRA</name>
<dbReference type="AlphaFoldDB" id="A0AAD2GCC9"/>
<evidence type="ECO:0000256" key="3">
    <source>
        <dbReference type="PROSITE-ProRule" id="PRU00339"/>
    </source>
</evidence>
<feature type="repeat" description="TPR" evidence="3">
    <location>
        <begin position="467"/>
        <end position="500"/>
    </location>
</feature>
<comment type="caution">
    <text evidence="4">The sequence shown here is derived from an EMBL/GenBank/DDBJ whole genome shotgun (WGS) entry which is preliminary data.</text>
</comment>
<dbReference type="PANTHER" id="PTHR45641:SF19">
    <property type="entry name" value="NEPHROCYSTIN-3"/>
    <property type="match status" value="1"/>
</dbReference>
<keyword evidence="5" id="KW-1185">Reference proteome</keyword>
<dbReference type="SUPFAM" id="SSF48452">
    <property type="entry name" value="TPR-like"/>
    <property type="match status" value="2"/>
</dbReference>
<evidence type="ECO:0000313" key="5">
    <source>
        <dbReference type="Proteomes" id="UP001295423"/>
    </source>
</evidence>
<gene>
    <name evidence="4" type="ORF">CYCCA115_LOCUS23716</name>
</gene>
<keyword evidence="1" id="KW-0677">Repeat</keyword>
<dbReference type="InterPro" id="IPR011990">
    <property type="entry name" value="TPR-like_helical_dom_sf"/>
</dbReference>
<sequence>MTNISASDGEDEIQKVLDRIKGFQENDDSSSLLRPEAQTFLQTAHKFLECRKRMDATFEKIEGSKVLEDFVLGLPENCSHEKDFRQQSTLGEPARTLDELYKAATIIRPLFEEFVNGIVEQAKKRTKTLSDIRVVYVPLKGRERALEKAQNEYHDKGPGPDIAWLSDINRLSVIFETVDDIIICLELIRDSDHIQIVKAKNRFKHPTLTGYRDFNVKFRLKSADGGFQHTCELQIHQKDLKKVCIEMESHESYEYFRSYYVGETDTLEESLEDLKHIATGNVLDFSFVHELLETSKDERRLDRLGALFEIKLCEYHLALKVYTKLLEIQMRKYGPLHESIGSAYLKIATVLRKQGKEDDAIAVFRESLNAFRNLIGEDSIQVATVCIKLAHSLQRQGNLEEALDLYKQSLQIYKKTVGLIHRDSANTFHSMATVLKQQGKLVEATDLLKQALGIFRETCGEDVLQASYAYNTLGTVYEMQDKMEDAMELYKKSLHIKRGIAGKAHPYVSFTLNCIANLLRKEGDLVKALSTYQESLDSYYKSVGEGHPLVGFTCTKIANVLCDQGKPKDSKIYYEKALVVYLKVYGADHPKVAKVKEEMRKVT</sequence>
<dbReference type="PANTHER" id="PTHR45641">
    <property type="entry name" value="TETRATRICOPEPTIDE REPEAT PROTEIN (AFU_ORTHOLOGUE AFUA_6G03870)"/>
    <property type="match status" value="1"/>
</dbReference>
<organism evidence="4 5">
    <name type="scientific">Cylindrotheca closterium</name>
    <dbReference type="NCBI Taxonomy" id="2856"/>
    <lineage>
        <taxon>Eukaryota</taxon>
        <taxon>Sar</taxon>
        <taxon>Stramenopiles</taxon>
        <taxon>Ochrophyta</taxon>
        <taxon>Bacillariophyta</taxon>
        <taxon>Bacillariophyceae</taxon>
        <taxon>Bacillariophycidae</taxon>
        <taxon>Bacillariales</taxon>
        <taxon>Bacillariaceae</taxon>
        <taxon>Cylindrotheca</taxon>
    </lineage>
</organism>
<reference evidence="4" key="1">
    <citation type="submission" date="2023-08" db="EMBL/GenBank/DDBJ databases">
        <authorList>
            <person name="Audoor S."/>
            <person name="Bilcke G."/>
        </authorList>
    </citation>
    <scope>NUCLEOTIDE SEQUENCE</scope>
</reference>
<dbReference type="Pfam" id="PF13424">
    <property type="entry name" value="TPR_12"/>
    <property type="match status" value="2"/>
</dbReference>
<keyword evidence="2 3" id="KW-0802">TPR repeat</keyword>
<dbReference type="SMART" id="SM00028">
    <property type="entry name" value="TPR"/>
    <property type="match status" value="6"/>
</dbReference>
<evidence type="ECO:0000256" key="1">
    <source>
        <dbReference type="ARBA" id="ARBA00022737"/>
    </source>
</evidence>
<dbReference type="Gene3D" id="3.30.460.10">
    <property type="entry name" value="Beta Polymerase, domain 2"/>
    <property type="match status" value="1"/>
</dbReference>
<protein>
    <recommendedName>
        <fullName evidence="6">RelA/SpoT domain-containing protein</fullName>
    </recommendedName>
</protein>
<evidence type="ECO:0000313" key="4">
    <source>
        <dbReference type="EMBL" id="CAJ1969452.1"/>
    </source>
</evidence>
<accession>A0AAD2GCC9</accession>
<dbReference type="SUPFAM" id="SSF81301">
    <property type="entry name" value="Nucleotidyltransferase"/>
    <property type="match status" value="1"/>
</dbReference>
<dbReference type="EMBL" id="CAKOGP040002424">
    <property type="protein sequence ID" value="CAJ1969452.1"/>
    <property type="molecule type" value="Genomic_DNA"/>
</dbReference>
<dbReference type="InterPro" id="IPR019734">
    <property type="entry name" value="TPR_rpt"/>
</dbReference>
<feature type="repeat" description="TPR" evidence="3">
    <location>
        <begin position="383"/>
        <end position="416"/>
    </location>
</feature>
<dbReference type="Gene3D" id="1.25.40.10">
    <property type="entry name" value="Tetratricopeptide repeat domain"/>
    <property type="match status" value="2"/>
</dbReference>
<evidence type="ECO:0000256" key="2">
    <source>
        <dbReference type="ARBA" id="ARBA00022803"/>
    </source>
</evidence>
<proteinExistence type="predicted"/>
<dbReference type="Pfam" id="PF13374">
    <property type="entry name" value="TPR_10"/>
    <property type="match status" value="1"/>
</dbReference>
<dbReference type="PROSITE" id="PS50005">
    <property type="entry name" value="TPR"/>
    <property type="match status" value="2"/>
</dbReference>
<evidence type="ECO:0008006" key="6">
    <source>
        <dbReference type="Google" id="ProtNLM"/>
    </source>
</evidence>
<dbReference type="InterPro" id="IPR043519">
    <property type="entry name" value="NT_sf"/>
</dbReference>
<dbReference type="Proteomes" id="UP001295423">
    <property type="component" value="Unassembled WGS sequence"/>
</dbReference>